<name>A0AAE9K727_9CAUD</name>
<proteinExistence type="predicted"/>
<dbReference type="InterPro" id="IPR025855">
    <property type="entry name" value="Replic_Relax"/>
</dbReference>
<reference evidence="1 2" key="1">
    <citation type="submission" date="2022-01" db="EMBL/GenBank/DDBJ databases">
        <authorList>
            <person name="Stokar-Avihail A."/>
        </authorList>
    </citation>
    <scope>NUCLEOTIDE SEQUENCE [LARGE SCALE GENOMIC DNA]</scope>
</reference>
<accession>A0AAE9K727</accession>
<sequence>MDWVKTNCKFTSREVELLQLIHDRKLVRRDHLEIISPSYRLIKDSNVRRASICRAIKKMYKKMCLDKTHEAQEIGKGNTPSIVALDKGGSIYLNVPHKRRISHKKSIVNGKEYISRSLPANFRHINGVNQLEVDTILLSEKIGAEILEWTHEKPQEFHYGQEKVVVIPDVGMKLKFNTEHSKPLYAFIEYDTGSENMRYKSSFPTILEKVVKYRKLKSSKVWEKDYDYFPIVLLVTEDDKRITYFNDKCRENGLRGFGVYHENYSSFIKHLGNLL</sequence>
<dbReference type="Proteomes" id="UP000831021">
    <property type="component" value="Segment"/>
</dbReference>
<gene>
    <name evidence="1" type="ORF">fado_133</name>
</gene>
<evidence type="ECO:0000313" key="2">
    <source>
        <dbReference type="Proteomes" id="UP000831021"/>
    </source>
</evidence>
<dbReference type="Pfam" id="PF13814">
    <property type="entry name" value="Replic_Relax"/>
    <property type="match status" value="1"/>
</dbReference>
<evidence type="ECO:0008006" key="3">
    <source>
        <dbReference type="Google" id="ProtNLM"/>
    </source>
</evidence>
<evidence type="ECO:0000313" key="1">
    <source>
        <dbReference type="EMBL" id="UNY48848.1"/>
    </source>
</evidence>
<organism evidence="1 2">
    <name type="scientific">Bacillus phage FADO</name>
    <dbReference type="NCBI Taxonomy" id="2917160"/>
    <lineage>
        <taxon>Viruses</taxon>
        <taxon>Duplodnaviria</taxon>
        <taxon>Heunggongvirae</taxon>
        <taxon>Uroviricota</taxon>
        <taxon>Caudoviricetes</taxon>
        <taxon>Heleneionescovirinae</taxon>
        <taxon>Zhangjivirus</taxon>
        <taxon>Zhangjivirus fado</taxon>
    </lineage>
</organism>
<keyword evidence="2" id="KW-1185">Reference proteome</keyword>
<dbReference type="EMBL" id="OM236516">
    <property type="protein sequence ID" value="UNY48848.1"/>
    <property type="molecule type" value="Genomic_DNA"/>
</dbReference>
<protein>
    <recommendedName>
        <fullName evidence="3">Replication-relaxation</fullName>
    </recommendedName>
</protein>